<feature type="domain" description="KAP NTPase" evidence="1">
    <location>
        <begin position="29"/>
        <end position="401"/>
    </location>
</feature>
<sequence length="669" mass="73091">MEDRVTTAKGSPLGYLSDQETKVDLLNNEAIAKTIVRLIDETVDSAVTIGVHGDWGAGKSSVLEMVEKAFPEDGDVLCLKFSGWQFQGFEDAKIALIEGVVNGLIEKRSLATKAADEVKRILKSVDWLKVAKKGGGLALTAFTGIPLIGLDDLVSSSIEHVKNLVMDKDAREAAIKSIEDFKREKDDEPAGRSVPTEIREFREAYKELIKKAGIKRLVVLIDDLDRCLPQTAIETLEAIRLFVLWDKTAFIVGADEGMIEIAVRDHFKNLPEIDVASNNARESGQNYTRSYLEKLLQVPFRIPALGETETGIYVTLLLFGRALGEQSPEFEKLLALGRAALSKPWEGKGIDHDAIKTAVGDRFAEIVDALNMADRVSPVLAAGTKGNPRQIKRFLNALALRLAVAHERGFGNAIEQAHLAKVMLAEMFLHQTVFDHIATTAANSEDGICPEIALIEKVAAVGSTEPAPANDEKDGASEATNPVIDEWKTRPDVMRWASVKPDLGAVSLKPYLFVIKDRKNYLGSAAPLPSKLLALLEKLLGGDMSAKGALADVKNLNLAEAVLIFDVLRRKVREAPNFDVRPAAMPGVAVVVEAHPPLQGRYVDILEALPPDRVGLWVASGHAFVTEAAPKARIEALREKWRKATKNQLLRTELEPKRPVRGGRGHGNV</sequence>
<dbReference type="InterPro" id="IPR049673">
    <property type="entry name" value="QatA"/>
</dbReference>
<dbReference type="NCBIfam" id="NF041923">
    <property type="entry name" value="QatA"/>
    <property type="match status" value="1"/>
</dbReference>
<evidence type="ECO:0000313" key="3">
    <source>
        <dbReference type="Proteomes" id="UP001139012"/>
    </source>
</evidence>
<dbReference type="EMBL" id="JAKLUA010000001">
    <property type="protein sequence ID" value="MCG2665732.1"/>
    <property type="molecule type" value="Genomic_DNA"/>
</dbReference>
<dbReference type="InterPro" id="IPR011646">
    <property type="entry name" value="KAP_P-loop"/>
</dbReference>
<dbReference type="RefSeq" id="WP_237868933.1">
    <property type="nucleotide sequence ID" value="NZ_JAKLUA010000001.1"/>
</dbReference>
<dbReference type="PANTHER" id="PTHR22674">
    <property type="entry name" value="NTPASE, KAP FAMILY P-LOOP DOMAIN-CONTAINING 1"/>
    <property type="match status" value="1"/>
</dbReference>
<name>A0ABS9LFF1_9BRAD</name>
<dbReference type="SUPFAM" id="SSF52540">
    <property type="entry name" value="P-loop containing nucleoside triphosphate hydrolases"/>
    <property type="match status" value="1"/>
</dbReference>
<dbReference type="InterPro" id="IPR052754">
    <property type="entry name" value="NTPase_KAP_P-loop"/>
</dbReference>
<protein>
    <submittedName>
        <fullName evidence="2">KAP family NTPase</fullName>
    </submittedName>
</protein>
<reference evidence="2" key="1">
    <citation type="submission" date="2022-01" db="EMBL/GenBank/DDBJ databases">
        <title>Genome sequnece data of strain Bradyrhizobium sp. nov.</title>
        <authorList>
            <person name="Zhang J."/>
        </authorList>
    </citation>
    <scope>NUCLEOTIDE SEQUENCE</scope>
    <source>
        <strain evidence="2">WYCCWR 12774</strain>
    </source>
</reference>
<keyword evidence="3" id="KW-1185">Reference proteome</keyword>
<proteinExistence type="predicted"/>
<dbReference type="PANTHER" id="PTHR22674:SF6">
    <property type="entry name" value="NTPASE KAP FAMILY P-LOOP DOMAIN-CONTAINING PROTEIN 1"/>
    <property type="match status" value="1"/>
</dbReference>
<evidence type="ECO:0000259" key="1">
    <source>
        <dbReference type="Pfam" id="PF07693"/>
    </source>
</evidence>
<organism evidence="2 3">
    <name type="scientific">Bradyrhizobium zhengyangense</name>
    <dbReference type="NCBI Taxonomy" id="2911009"/>
    <lineage>
        <taxon>Bacteria</taxon>
        <taxon>Pseudomonadati</taxon>
        <taxon>Pseudomonadota</taxon>
        <taxon>Alphaproteobacteria</taxon>
        <taxon>Hyphomicrobiales</taxon>
        <taxon>Nitrobacteraceae</taxon>
        <taxon>Bradyrhizobium</taxon>
    </lineage>
</organism>
<gene>
    <name evidence="2" type="ORF">L6637_02145</name>
</gene>
<dbReference type="Pfam" id="PF07693">
    <property type="entry name" value="KAP_NTPase"/>
    <property type="match status" value="1"/>
</dbReference>
<accession>A0ABS9LFF1</accession>
<comment type="caution">
    <text evidence="2">The sequence shown here is derived from an EMBL/GenBank/DDBJ whole genome shotgun (WGS) entry which is preliminary data.</text>
</comment>
<evidence type="ECO:0000313" key="2">
    <source>
        <dbReference type="EMBL" id="MCG2665732.1"/>
    </source>
</evidence>
<dbReference type="Proteomes" id="UP001139012">
    <property type="component" value="Unassembled WGS sequence"/>
</dbReference>
<dbReference type="Gene3D" id="3.40.50.300">
    <property type="entry name" value="P-loop containing nucleotide triphosphate hydrolases"/>
    <property type="match status" value="1"/>
</dbReference>
<dbReference type="InterPro" id="IPR027417">
    <property type="entry name" value="P-loop_NTPase"/>
</dbReference>